<evidence type="ECO:0008006" key="4">
    <source>
        <dbReference type="Google" id="ProtNLM"/>
    </source>
</evidence>
<feature type="region of interest" description="Disordered" evidence="1">
    <location>
        <begin position="398"/>
        <end position="512"/>
    </location>
</feature>
<dbReference type="SUPFAM" id="SSF53474">
    <property type="entry name" value="alpha/beta-Hydrolases"/>
    <property type="match status" value="2"/>
</dbReference>
<dbReference type="InterPro" id="IPR029058">
    <property type="entry name" value="AB_hydrolase_fold"/>
</dbReference>
<feature type="compositionally biased region" description="Polar residues" evidence="1">
    <location>
        <begin position="1474"/>
        <end position="1499"/>
    </location>
</feature>
<feature type="compositionally biased region" description="Low complexity" evidence="1">
    <location>
        <begin position="2760"/>
        <end position="2769"/>
    </location>
</feature>
<proteinExistence type="predicted"/>
<feature type="region of interest" description="Disordered" evidence="1">
    <location>
        <begin position="1"/>
        <end position="36"/>
    </location>
</feature>
<feature type="compositionally biased region" description="Basic and acidic residues" evidence="1">
    <location>
        <begin position="1162"/>
        <end position="1174"/>
    </location>
</feature>
<feature type="region of interest" description="Disordered" evidence="1">
    <location>
        <begin position="2336"/>
        <end position="2567"/>
    </location>
</feature>
<feature type="region of interest" description="Disordered" evidence="1">
    <location>
        <begin position="1135"/>
        <end position="1245"/>
    </location>
</feature>
<feature type="compositionally biased region" description="Basic and acidic residues" evidence="1">
    <location>
        <begin position="739"/>
        <end position="759"/>
    </location>
</feature>
<evidence type="ECO:0000313" key="3">
    <source>
        <dbReference type="Proteomes" id="UP000028838"/>
    </source>
</evidence>
<feature type="compositionally biased region" description="Low complexity" evidence="1">
    <location>
        <begin position="1016"/>
        <end position="1047"/>
    </location>
</feature>
<feature type="region of interest" description="Disordered" evidence="1">
    <location>
        <begin position="2850"/>
        <end position="2921"/>
    </location>
</feature>
<sequence>MNAPDRTRNTKVRRGSERSQLDSEVSSQSGDFETHRDFPRYNSLVDAQSATPVWSPQVARSASVTSFSTTSDASFRSDLAIPEERRLSQDAMSDDRGEDETEGGRRRLSCSSCEEAYANQHSVSPAVLAVSCKGGDEQNLVSHRRAETGAAVNQEHLDKSSHPKHLSLVCSAEGETHGCSEARLDAGLESGDEANPKHGAPTAHRQVPTVPVNERVLSQTPSSLPCHDVNPALTLTGTQRAHPLETWSSTSHSSTHVFDALFHSDTTSTQASLYSSSSVGGYPDALSKEGGDEPVMASSLSEVRESSNIHQPSFGSARGSGVSALSILPHVSLPSVIASGASSSSSSSSASQACDESSSLPARDASAGTTPLSRGVRAEAERRRRLRRQQETRAMLLNSLKFTTSLQGDPGREWSSSFDEARRGGYAPSQASQAPGGSSLARGEDSKAADSDPTGSTISPLPLERANEDAREISGGGGGDERKEGRERGGASAFRQRGPAVVPHPKSPVTGSRRLPSVRFLLQALLRTKRTTRGGPGAPATSAVSGNVAGDSRALPGMSPYHGAASGWPETDSAGGSEGEADPGGRVATPSRAGVAGRHVLGLADRRTLSRSDAGGWLGNPSESSRLLLDSDDAETTTSASTLTVKKSATTASWQAALCYSTRQYSSLDVTNLVFYSRMAALFEAHWATIHPLECVVRRAPDEEFPLASWTKQERRWRAERRRTEDSLTSYSTGKGLQGRRERRELATERGRKDGPLHDEHDIDFKTKHGSALVPFVSLSYLIPCFMLRAFRKLLINRTLLKEMMAEFRLSTRRTGELRLSSLLDETNISVEQNIDARHPRAPCGDAEPLNARDAAAGFDAEARGFSGASATHRTGESGDSADSARVQQVSDRTEGTSAASVSFPGHAAASSAYSSPVFEKRNDNYSVPRTPPRCPTPTISVPIEIGGRGSSSPSPTYGSPVLVGSPLPTSPSNRLPNPLNLRLRGSRFFAHPSDPNSPPAHVRPSSPVAAMSDYSSSAQTQASPSPSVHFTSTTASSARPPTTTTASAPHQVLHLYLCCGGKDMLALDWLPFISRFLHYSLSVKVKNMHSRAADAAAAAAAVAAAFSAHAATLDREAALAGAAAAAAAAATAAEEEINRTSSESEDETSRNDTDSDTSEEREERKETQMEHVTGKATTDHGGVTRAEEPTLTTPDVTRDKGTGDGGRLAHSGPKRHTDEVRRRERGEEGRKVTPFPGKHRRNSLFTPAAAAAAAAEKRWRHSILLESEDNEGGGTQTLGLGCEKLVGTKDTNGERVRTGRTASVPCISGAQQVRPRDREEDTRQMPLPHQRRRISQCTAEEFAGLAAAAVRSMQKKETENSEQQHTLESRLFHLSSFPLPGERTPHVGPNRDDVLPVRRRAPPSPHVSLTSLSDLPHGDQPSRPTVPDDQNKQECKVSPPGELLQGHVGTLDPVARDTKRQDDQGDQAKKTDLSSASPISTESRSVPGTKSNSVTRNYASPFSLPRSSSSPSQTHRLLWSFPSAPLGSSSPFSSPLGGPAATPFLASSLPWWTIKEVEVPILVYMNAAFVLIDYPGYGGSTGSPTPAGCVAAALRSLNVAIFHLKKQRGEEVRIQISVLGYSLGCAVALRAARFICRQLLHRNEEAQKRERRERRAAKERRRRHGGEKDRSKSTCKVDPSGRVTERQTARREAGQIGESVGQSRICCEEIDAKPQRGNQVGTGGEPRPARVPVCSSLFAGGSQNTESSAAADPQDASCTTPESTSLRDAPRTEALSDPLSSSQSPFPSPFGNISADSPRESPGSTSSFPCSGVASRLHGTTMALQATTPHSAAASSSADKGEAPPQAAVSPSSLCGRGSVDATSSSMPSLWHFHKALSRATEEAAERGRSKGEGHEADAESKCERDTEGVPPLRRLQEYLGRRIKEAESSDTGGGGRRNVDAKKRDREGERRGDEARPKCGRGKSDRFGSARGQPVSDSSYDPQVAAVEKQEGTEHDDGQERSRNDVDTRFAGGHGDQRHTESLHFAAPPLGCEEDTSLPYALSPRASPVFPSFVVGSSGMFPSSSSLRGGDASEGQATEDIQSGRNAVEAGGGIGGQLPEGKVVAGRDRQDACASHEGSDDRSDIHGGGAEAEPEIKRGIRDFISELLPYRGDTCSSSSSPSGHRPGEFRLSPDHHRSPTITLNTLFPSTSGSASAVASPSPSVSPSTHVAEPHHVARALSMPAVPEGSEVTASATALLAQPPGTLERTPGLPRASSKLPRSTSSGLARPVPPPRLSSYSSNISTSTGSGLASAVSSVGAGCPGDRPPARARTLVSPDELESLRTAVSHYLDGRTRRRANTGAEVPRVIKADGVESKVHEGNHGNRDHRRDKDGDSEDVQAPPRCTTGSPMAATSISRRRSKGAADPLGVPPSREDTNMHFARRVESATREAESPATIRGSGGERGSADPNSDPKDGEASQGRGNVRSRELNVEVSCDSGQKTDLSSRHKRQTNDNQSSSGNGRRQSSPAPSSRVSSLTPINHDTPFPSSSSATDGNGEESAAIDSSGSSFHSSSEDSSSDKEDDGIFSEHLDEAYALPTDFAEFRRLVLVAPFTSTADCAAHYLSLPWGVHGIFEAFISYIQDECTRWDNMACMRSLCRIFDANPKLFAGVGLYIFHGRDDRIVPLAMGQALADTALNFSSCIHSHSAMKARSQSSARIAPSEREQEEEGRRRQKEDQDVGSVKSKTKRNERVEGTVSDSSGDEANRRRTRPRERPSSASSCSTTSNRDEPSVSVFSPNPMHPISASSLVAAGEGGGKGRRDFHVIRTERDFLEVLELSDQRRQASRTTSDDQTWVDVEATEGKTDLRTSYGECVGPGQRPSTGSEPEHVRVSGISRLSVISSREPSEVVGGSSVDRRGTRHSRSENQKGEEAPRTPLIRISSFPYSSSQTTGCVISRDGGTPSEDAACLQSASRVPPDWKSASASALHSTPAVVSDDQLEGVRGGPEGREPTGESNDCDATQCRDQEAVEAVPQEIPTIQTKAPLLAVASLSPASYGTKTARMDEHKIMSRRCNKDDPTTIRLPGNTSSSPPPEQLHCEASVSVRICGGQGEMHGDSEARARTQMVDRTKEGDEMKGNSRRGTLRASSSSLHRDEPRRRSSVGRRDTGRRESADQFCPLCALGPHAELVDVSNADHRTICSSPAHQKKIFAALYDDDIVHVIC</sequence>
<feature type="compositionally biased region" description="Polar residues" evidence="1">
    <location>
        <begin position="886"/>
        <end position="901"/>
    </location>
</feature>
<dbReference type="Gene3D" id="3.40.50.1820">
    <property type="entry name" value="alpha/beta hydrolase"/>
    <property type="match status" value="1"/>
</dbReference>
<feature type="compositionally biased region" description="Polar residues" evidence="1">
    <location>
        <begin position="2520"/>
        <end position="2537"/>
    </location>
</feature>
<feature type="compositionally biased region" description="Polar residues" evidence="1">
    <location>
        <begin position="22"/>
        <end position="31"/>
    </location>
</feature>
<feature type="region of interest" description="Disordered" evidence="1">
    <location>
        <begin position="1311"/>
        <end position="1334"/>
    </location>
</feature>
<feature type="region of interest" description="Disordered" evidence="1">
    <location>
        <begin position="2961"/>
        <end position="3004"/>
    </location>
</feature>
<feature type="region of interest" description="Disordered" evidence="1">
    <location>
        <begin position="529"/>
        <end position="594"/>
    </location>
</feature>
<accession>A0A086L549</accession>
<feature type="compositionally biased region" description="Polar residues" evidence="1">
    <location>
        <begin position="1757"/>
        <end position="1767"/>
    </location>
</feature>
<feature type="region of interest" description="Disordered" evidence="1">
    <location>
        <begin position="284"/>
        <end position="316"/>
    </location>
</feature>
<feature type="compositionally biased region" description="Basic and acidic residues" evidence="1">
    <location>
        <begin position="2898"/>
        <end position="2917"/>
    </location>
</feature>
<feature type="compositionally biased region" description="Basic residues" evidence="1">
    <location>
        <begin position="1652"/>
        <end position="1666"/>
    </location>
</feature>
<feature type="compositionally biased region" description="Basic and acidic residues" evidence="1">
    <location>
        <begin position="1315"/>
        <end position="1324"/>
    </location>
</feature>
<feature type="compositionally biased region" description="Polar residues" evidence="1">
    <location>
        <begin position="49"/>
        <end position="74"/>
    </location>
</feature>
<feature type="compositionally biased region" description="Basic and acidic residues" evidence="1">
    <location>
        <begin position="1990"/>
        <end position="2010"/>
    </location>
</feature>
<feature type="region of interest" description="Disordered" evidence="1">
    <location>
        <begin position="2064"/>
        <end position="2083"/>
    </location>
</feature>
<dbReference type="OrthoDB" id="332593at2759"/>
<feature type="region of interest" description="Disordered" evidence="1">
    <location>
        <begin position="3059"/>
        <end position="3081"/>
    </location>
</feature>
<feature type="compositionally biased region" description="Low complexity" evidence="1">
    <location>
        <begin position="951"/>
        <end position="984"/>
    </location>
</feature>
<evidence type="ECO:0000256" key="1">
    <source>
        <dbReference type="SAM" id="MobiDB-lite"/>
    </source>
</evidence>
<feature type="compositionally biased region" description="Low complexity" evidence="1">
    <location>
        <begin position="2279"/>
        <end position="2302"/>
    </location>
</feature>
<feature type="compositionally biased region" description="Basic and acidic residues" evidence="1">
    <location>
        <begin position="1881"/>
        <end position="1909"/>
    </location>
</feature>
<feature type="compositionally biased region" description="Basic and acidic residues" evidence="1">
    <location>
        <begin position="3097"/>
        <end position="3121"/>
    </location>
</feature>
<feature type="region of interest" description="Disordered" evidence="1">
    <location>
        <begin position="3093"/>
        <end position="3154"/>
    </location>
</feature>
<feature type="compositionally biased region" description="Low complexity" evidence="1">
    <location>
        <begin position="2190"/>
        <end position="2212"/>
    </location>
</feature>
<feature type="compositionally biased region" description="Basic and acidic residues" evidence="1">
    <location>
        <begin position="479"/>
        <end position="489"/>
    </location>
</feature>
<feature type="compositionally biased region" description="Basic and acidic residues" evidence="1">
    <location>
        <begin position="2415"/>
        <end position="2435"/>
    </location>
</feature>
<feature type="region of interest" description="Disordered" evidence="1">
    <location>
        <begin position="1377"/>
        <end position="1512"/>
    </location>
</feature>
<feature type="region of interest" description="Disordered" evidence="1">
    <location>
        <begin position="49"/>
        <end position="107"/>
    </location>
</feature>
<feature type="compositionally biased region" description="Basic and acidic residues" evidence="1">
    <location>
        <begin position="1939"/>
        <end position="1970"/>
    </location>
</feature>
<feature type="region of interest" description="Disordered" evidence="1">
    <location>
        <begin position="1647"/>
        <end position="1698"/>
    </location>
</feature>
<organism evidence="2 3">
    <name type="scientific">Toxoplasma gondii FOU</name>
    <dbReference type="NCBI Taxonomy" id="943167"/>
    <lineage>
        <taxon>Eukaryota</taxon>
        <taxon>Sar</taxon>
        <taxon>Alveolata</taxon>
        <taxon>Apicomplexa</taxon>
        <taxon>Conoidasida</taxon>
        <taxon>Coccidia</taxon>
        <taxon>Eucoccidiorida</taxon>
        <taxon>Eimeriorina</taxon>
        <taxon>Sarcocystidae</taxon>
        <taxon>Toxoplasma</taxon>
    </lineage>
</organism>
<comment type="caution">
    <text evidence="2">The sequence shown here is derived from an EMBL/GenBank/DDBJ whole genome shotgun (WGS) entry which is preliminary data.</text>
</comment>
<feature type="compositionally biased region" description="Basic and acidic residues" evidence="1">
    <location>
        <begin position="1916"/>
        <end position="1929"/>
    </location>
</feature>
<feature type="compositionally biased region" description="Low complexity" evidence="1">
    <location>
        <begin position="1776"/>
        <end position="1786"/>
    </location>
</feature>
<feature type="compositionally biased region" description="Basic and acidic residues" evidence="1">
    <location>
        <begin position="2349"/>
        <end position="2375"/>
    </location>
</feature>
<feature type="compositionally biased region" description="Polar residues" evidence="1">
    <location>
        <begin position="2388"/>
        <end position="2398"/>
    </location>
</feature>
<feature type="compositionally biased region" description="Basic and acidic residues" evidence="1">
    <location>
        <begin position="1"/>
        <end position="21"/>
    </location>
</feature>
<feature type="compositionally biased region" description="Basic and acidic residues" evidence="1">
    <location>
        <begin position="3135"/>
        <end position="3154"/>
    </location>
</feature>
<feature type="compositionally biased region" description="Basic and acidic residues" evidence="1">
    <location>
        <begin position="1684"/>
        <end position="1694"/>
    </location>
</feature>
<feature type="region of interest" description="Disordered" evidence="1">
    <location>
        <begin position="612"/>
        <end position="640"/>
    </location>
</feature>
<feature type="region of interest" description="Disordered" evidence="1">
    <location>
        <begin position="338"/>
        <end position="385"/>
    </location>
</feature>
<dbReference type="Proteomes" id="UP000028838">
    <property type="component" value="Unassembled WGS sequence"/>
</dbReference>
<feature type="region of interest" description="Disordered" evidence="1">
    <location>
        <begin position="721"/>
        <end position="759"/>
    </location>
</feature>
<gene>
    <name evidence="2" type="ORF">TGFOU_226470</name>
</gene>
<feature type="compositionally biased region" description="Basic and acidic residues" evidence="1">
    <location>
        <begin position="2704"/>
        <end position="2721"/>
    </location>
</feature>
<feature type="region of interest" description="Disordered" evidence="1">
    <location>
        <begin position="1715"/>
        <end position="2032"/>
    </location>
</feature>
<feature type="region of interest" description="Disordered" evidence="1">
    <location>
        <begin position="2088"/>
        <end position="2140"/>
    </location>
</feature>
<feature type="compositionally biased region" description="Basic and acidic residues" evidence="1">
    <location>
        <begin position="1216"/>
        <end position="1232"/>
    </location>
</feature>
<feature type="region of interest" description="Disordered" evidence="1">
    <location>
        <begin position="2153"/>
        <end position="2323"/>
    </location>
</feature>
<feature type="compositionally biased region" description="Low complexity" evidence="1">
    <location>
        <begin position="1501"/>
        <end position="1512"/>
    </location>
</feature>
<dbReference type="VEuPathDB" id="ToxoDB:TGFOU_226470"/>
<feature type="compositionally biased region" description="Low complexity" evidence="1">
    <location>
        <begin position="2541"/>
        <end position="2559"/>
    </location>
</feature>
<name>A0A086L549_TOXGO</name>
<feature type="compositionally biased region" description="Basic and acidic residues" evidence="1">
    <location>
        <begin position="1384"/>
        <end position="1397"/>
    </location>
</feature>
<feature type="compositionally biased region" description="Low complexity" evidence="1">
    <location>
        <begin position="2498"/>
        <end position="2519"/>
    </location>
</feature>
<feature type="compositionally biased region" description="Basic and acidic residues" evidence="1">
    <location>
        <begin position="1455"/>
        <end position="1473"/>
    </location>
</feature>
<feature type="region of interest" description="Disordered" evidence="1">
    <location>
        <begin position="2693"/>
        <end position="2783"/>
    </location>
</feature>
<protein>
    <recommendedName>
        <fullName evidence="4">Alpha/beta hydrolase family protein</fullName>
    </recommendedName>
</protein>
<feature type="compositionally biased region" description="Basic and acidic residues" evidence="1">
    <location>
        <begin position="2167"/>
        <end position="2179"/>
    </location>
</feature>
<reference evidence="2 3" key="1">
    <citation type="submission" date="2014-07" db="EMBL/GenBank/DDBJ databases">
        <authorList>
            <person name="Sibley D."/>
            <person name="Venepally P."/>
            <person name="Karamycheva S."/>
            <person name="Hadjithomas M."/>
            <person name="Khan A."/>
            <person name="Brunk B."/>
            <person name="Roos D."/>
            <person name="Caler E."/>
            <person name="Lorenzi H."/>
        </authorList>
    </citation>
    <scope>NUCLEOTIDE SEQUENCE [LARGE SCALE GENOMIC DNA]</scope>
    <source>
        <strain evidence="2 3">FOU</strain>
    </source>
</reference>
<feature type="compositionally biased region" description="Low complexity" evidence="1">
    <location>
        <begin position="338"/>
        <end position="359"/>
    </location>
</feature>
<evidence type="ECO:0000313" key="2">
    <source>
        <dbReference type="EMBL" id="KFG51767.1"/>
    </source>
</evidence>
<feature type="region of interest" description="Disordered" evidence="1">
    <location>
        <begin position="867"/>
        <end position="1047"/>
    </location>
</feature>
<dbReference type="EMBL" id="AEYH02001245">
    <property type="protein sequence ID" value="KFG51767.1"/>
    <property type="molecule type" value="Genomic_DNA"/>
</dbReference>